<accession>A0A3N4K1N0</accession>
<keyword evidence="2" id="KW-1185">Reference proteome</keyword>
<evidence type="ECO:0000313" key="1">
    <source>
        <dbReference type="EMBL" id="RPB03428.1"/>
    </source>
</evidence>
<evidence type="ECO:0000313" key="2">
    <source>
        <dbReference type="Proteomes" id="UP000276215"/>
    </source>
</evidence>
<sequence>MAVWRHLRAEILEVLTYSPIMIAGPTHNEVSRLNYNALCDAILEHNGLARSCFCEEKETNLYWKNPEDRSIIEKILYSEIRRLSTSLRKEIRAKPDSDLALRQAASSLADEDPDDAAWKLLESYPSIAARYKTVIYPGATYDDHNRMEEGSPENSCAMVNNTSATPEVIDADTYAETNFSHAQIFQHAENGLFSQAPEHDAGACEQNTISENLSANTGTLESGIADDEILGKTEDFPTLTGEELLEWSTSTGDSMDDELFAVDGGQFLDTLPNQYQDYLF</sequence>
<dbReference type="AlphaFoldDB" id="A0A3N4K1N0"/>
<dbReference type="Proteomes" id="UP000276215">
    <property type="component" value="Unassembled WGS sequence"/>
</dbReference>
<gene>
    <name evidence="1" type="ORF">L873DRAFT_1786875</name>
</gene>
<organism evidence="1 2">
    <name type="scientific">Choiromyces venosus 120613-1</name>
    <dbReference type="NCBI Taxonomy" id="1336337"/>
    <lineage>
        <taxon>Eukaryota</taxon>
        <taxon>Fungi</taxon>
        <taxon>Dikarya</taxon>
        <taxon>Ascomycota</taxon>
        <taxon>Pezizomycotina</taxon>
        <taxon>Pezizomycetes</taxon>
        <taxon>Pezizales</taxon>
        <taxon>Tuberaceae</taxon>
        <taxon>Choiromyces</taxon>
    </lineage>
</organism>
<reference evidence="1 2" key="1">
    <citation type="journal article" date="2018" name="Nat. Ecol. Evol.">
        <title>Pezizomycetes genomes reveal the molecular basis of ectomycorrhizal truffle lifestyle.</title>
        <authorList>
            <person name="Murat C."/>
            <person name="Payen T."/>
            <person name="Noel B."/>
            <person name="Kuo A."/>
            <person name="Morin E."/>
            <person name="Chen J."/>
            <person name="Kohler A."/>
            <person name="Krizsan K."/>
            <person name="Balestrini R."/>
            <person name="Da Silva C."/>
            <person name="Montanini B."/>
            <person name="Hainaut M."/>
            <person name="Levati E."/>
            <person name="Barry K.W."/>
            <person name="Belfiori B."/>
            <person name="Cichocki N."/>
            <person name="Clum A."/>
            <person name="Dockter R.B."/>
            <person name="Fauchery L."/>
            <person name="Guy J."/>
            <person name="Iotti M."/>
            <person name="Le Tacon F."/>
            <person name="Lindquist E.A."/>
            <person name="Lipzen A."/>
            <person name="Malagnac F."/>
            <person name="Mello A."/>
            <person name="Molinier V."/>
            <person name="Miyauchi S."/>
            <person name="Poulain J."/>
            <person name="Riccioni C."/>
            <person name="Rubini A."/>
            <person name="Sitrit Y."/>
            <person name="Splivallo R."/>
            <person name="Traeger S."/>
            <person name="Wang M."/>
            <person name="Zifcakova L."/>
            <person name="Wipf D."/>
            <person name="Zambonelli A."/>
            <person name="Paolocci F."/>
            <person name="Nowrousian M."/>
            <person name="Ottonello S."/>
            <person name="Baldrian P."/>
            <person name="Spatafora J.W."/>
            <person name="Henrissat B."/>
            <person name="Nagy L.G."/>
            <person name="Aury J.M."/>
            <person name="Wincker P."/>
            <person name="Grigoriev I.V."/>
            <person name="Bonfante P."/>
            <person name="Martin F.M."/>
        </authorList>
    </citation>
    <scope>NUCLEOTIDE SEQUENCE [LARGE SCALE GENOMIC DNA]</scope>
    <source>
        <strain evidence="1 2">120613-1</strain>
    </source>
</reference>
<proteinExistence type="predicted"/>
<dbReference type="EMBL" id="ML120362">
    <property type="protein sequence ID" value="RPB03428.1"/>
    <property type="molecule type" value="Genomic_DNA"/>
</dbReference>
<name>A0A3N4K1N0_9PEZI</name>
<protein>
    <submittedName>
        <fullName evidence="1">Uncharacterized protein</fullName>
    </submittedName>
</protein>